<evidence type="ECO:0000256" key="1">
    <source>
        <dbReference type="SAM" id="Phobius"/>
    </source>
</evidence>
<feature type="transmembrane region" description="Helical" evidence="1">
    <location>
        <begin position="6"/>
        <end position="29"/>
    </location>
</feature>
<dbReference type="Proteomes" id="UP000315010">
    <property type="component" value="Unassembled WGS sequence"/>
</dbReference>
<name>A0A5C5Z8J8_9BACT</name>
<evidence type="ECO:0000313" key="2">
    <source>
        <dbReference type="EMBL" id="TWT83406.1"/>
    </source>
</evidence>
<sequence length="217" mass="24949">MLNKLTYAFVAFCVATVLTEMILLGYFLVQGSFNGDTLTKMVALMNGIDISGNRLQQILKQSEDREQPDFEEILQARKMESLEMDMRLRSQNEYRDDLSKMLAELRGQRDFFDERREAFKEKLEKMEQGARDKGVQEVQRTLQSLDAVQAKDQLLRIYEDERVDEVVNIIQAMPIEKRKDILAEFVTPTEADKLAEILRRIGEGYPTTSLINQAGGG</sequence>
<dbReference type="EMBL" id="SJPJ01000001">
    <property type="protein sequence ID" value="TWT83406.1"/>
    <property type="molecule type" value="Genomic_DNA"/>
</dbReference>
<accession>A0A5C5Z8J8</accession>
<gene>
    <name evidence="2" type="ORF">CA13_48710</name>
</gene>
<evidence type="ECO:0000313" key="3">
    <source>
        <dbReference type="Proteomes" id="UP000315010"/>
    </source>
</evidence>
<organism evidence="2 3">
    <name type="scientific">Novipirellula herctigrandis</name>
    <dbReference type="NCBI Taxonomy" id="2527986"/>
    <lineage>
        <taxon>Bacteria</taxon>
        <taxon>Pseudomonadati</taxon>
        <taxon>Planctomycetota</taxon>
        <taxon>Planctomycetia</taxon>
        <taxon>Pirellulales</taxon>
        <taxon>Pirellulaceae</taxon>
        <taxon>Novipirellula</taxon>
    </lineage>
</organism>
<evidence type="ECO:0008006" key="4">
    <source>
        <dbReference type="Google" id="ProtNLM"/>
    </source>
</evidence>
<reference evidence="2 3" key="1">
    <citation type="submission" date="2019-02" db="EMBL/GenBank/DDBJ databases">
        <title>Deep-cultivation of Planctomycetes and their phenomic and genomic characterization uncovers novel biology.</title>
        <authorList>
            <person name="Wiegand S."/>
            <person name="Jogler M."/>
            <person name="Boedeker C."/>
            <person name="Pinto D."/>
            <person name="Vollmers J."/>
            <person name="Rivas-Marin E."/>
            <person name="Kohn T."/>
            <person name="Peeters S.H."/>
            <person name="Heuer A."/>
            <person name="Rast P."/>
            <person name="Oberbeckmann S."/>
            <person name="Bunk B."/>
            <person name="Jeske O."/>
            <person name="Meyerdierks A."/>
            <person name="Storesund J.E."/>
            <person name="Kallscheuer N."/>
            <person name="Luecker S."/>
            <person name="Lage O.M."/>
            <person name="Pohl T."/>
            <person name="Merkel B.J."/>
            <person name="Hornburger P."/>
            <person name="Mueller R.-W."/>
            <person name="Bruemmer F."/>
            <person name="Labrenz M."/>
            <person name="Spormann A.M."/>
            <person name="Op Den Camp H."/>
            <person name="Overmann J."/>
            <person name="Amann R."/>
            <person name="Jetten M.S.M."/>
            <person name="Mascher T."/>
            <person name="Medema M.H."/>
            <person name="Devos D.P."/>
            <person name="Kaster A.-K."/>
            <person name="Ovreas L."/>
            <person name="Rohde M."/>
            <person name="Galperin M.Y."/>
            <person name="Jogler C."/>
        </authorList>
    </citation>
    <scope>NUCLEOTIDE SEQUENCE [LARGE SCALE GENOMIC DNA]</scope>
    <source>
        <strain evidence="2 3">CA13</strain>
    </source>
</reference>
<keyword evidence="3" id="KW-1185">Reference proteome</keyword>
<keyword evidence="1" id="KW-0472">Membrane</keyword>
<dbReference type="OrthoDB" id="259971at2"/>
<dbReference type="AlphaFoldDB" id="A0A5C5Z8J8"/>
<proteinExistence type="predicted"/>
<protein>
    <recommendedName>
        <fullName evidence="4">MgtE intracellular N domain protein</fullName>
    </recommendedName>
</protein>
<keyword evidence="1" id="KW-1133">Transmembrane helix</keyword>
<comment type="caution">
    <text evidence="2">The sequence shown here is derived from an EMBL/GenBank/DDBJ whole genome shotgun (WGS) entry which is preliminary data.</text>
</comment>
<keyword evidence="1" id="KW-0812">Transmembrane</keyword>